<dbReference type="GO" id="GO:0016877">
    <property type="term" value="F:ligase activity, forming carbon-sulfur bonds"/>
    <property type="evidence" value="ECO:0007669"/>
    <property type="project" value="UniProtKB-ARBA"/>
</dbReference>
<evidence type="ECO:0000313" key="3">
    <source>
        <dbReference type="EMBL" id="CCE56015.1"/>
    </source>
</evidence>
<dbReference type="InterPro" id="IPR050237">
    <property type="entry name" value="ATP-dep_AMP-bd_enzyme"/>
</dbReference>
<dbReference type="EMBL" id="CAFW01000094">
    <property type="protein sequence ID" value="CCE56015.1"/>
    <property type="molecule type" value="Genomic_DNA"/>
</dbReference>
<reference evidence="3 4" key="1">
    <citation type="journal article" date="2012" name="J. Bacteriol.">
        <title>Genome Sequence of Corynebacterium casei UCMA 3821, Isolated from a Smear-Ripened Cheese.</title>
        <authorList>
            <person name="Monnet C."/>
            <person name="Loux V."/>
            <person name="Bento P."/>
            <person name="Gibrat J.F."/>
            <person name="Straub C."/>
            <person name="Bonnarme P."/>
            <person name="Landaud S."/>
            <person name="Irlinger F."/>
        </authorList>
    </citation>
    <scope>NUCLEOTIDE SEQUENCE [LARGE SCALE GENOMIC DNA]</scope>
    <source>
        <strain evidence="3 4">UCMA 3821</strain>
    </source>
</reference>
<dbReference type="InterPro" id="IPR000873">
    <property type="entry name" value="AMP-dep_synth/lig_dom"/>
</dbReference>
<dbReference type="Gene3D" id="3.30.300.30">
    <property type="match status" value="1"/>
</dbReference>
<proteinExistence type="predicted"/>
<feature type="domain" description="AMP-binding enzyme C-terminal" evidence="2">
    <location>
        <begin position="466"/>
        <end position="542"/>
    </location>
</feature>
<dbReference type="InterPro" id="IPR025110">
    <property type="entry name" value="AMP-bd_C"/>
</dbReference>
<dbReference type="PANTHER" id="PTHR43767:SF10">
    <property type="entry name" value="SURFACTIN SYNTHASE SUBUNIT 1"/>
    <property type="match status" value="1"/>
</dbReference>
<protein>
    <submittedName>
        <fullName evidence="3">Non-ribosomal siderophore peptide synthetase component</fullName>
    </submittedName>
</protein>
<dbReference type="SUPFAM" id="SSF56801">
    <property type="entry name" value="Acetyl-CoA synthetase-like"/>
    <property type="match status" value="1"/>
</dbReference>
<gene>
    <name evidence="3" type="ORF">CCAS_12745</name>
</gene>
<dbReference type="AlphaFoldDB" id="G7I0Q0"/>
<accession>G7I0Q0</accession>
<evidence type="ECO:0000313" key="4">
    <source>
        <dbReference type="Proteomes" id="UP000004840"/>
    </source>
</evidence>
<name>G7I0Q0_9CORY</name>
<organism evidence="3 4">
    <name type="scientific">Corynebacterium casei UCMA 3821</name>
    <dbReference type="NCBI Taxonomy" id="1110505"/>
    <lineage>
        <taxon>Bacteria</taxon>
        <taxon>Bacillati</taxon>
        <taxon>Actinomycetota</taxon>
        <taxon>Actinomycetes</taxon>
        <taxon>Mycobacteriales</taxon>
        <taxon>Corynebacteriaceae</taxon>
        <taxon>Corynebacterium</taxon>
    </lineage>
</organism>
<dbReference type="InterPro" id="IPR045851">
    <property type="entry name" value="AMP-bd_C_sf"/>
</dbReference>
<dbReference type="Proteomes" id="UP000004840">
    <property type="component" value="Unassembled WGS sequence"/>
</dbReference>
<comment type="caution">
    <text evidence="3">The sequence shown here is derived from an EMBL/GenBank/DDBJ whole genome shotgun (WGS) entry which is preliminary data.</text>
</comment>
<dbReference type="Pfam" id="PF13193">
    <property type="entry name" value="AMP-binding_C"/>
    <property type="match status" value="1"/>
</dbReference>
<dbReference type="Pfam" id="PF00501">
    <property type="entry name" value="AMP-binding"/>
    <property type="match status" value="1"/>
</dbReference>
<sequence>MSTENAVKPEWDPANKLYPPEFERRYREAGYWTDDTFAQLLDVAASQYGSNEAVVGLNWAGSEIRWTYKEVLDRAIDIGAQLSRAGVTVRSRVLVQLPNIADFVPVVAAIFRIGAIPLFSIPAHRRDALGSFIEAAEPVAIVTVGRYGDCDHRKLMRETLLETEYRPQVLVLAEDPLEFEVLDSPTDSVSVPRHTHTVPAAAPEPTELAFLQVSGGTTGVPKLIPRSHAAYHYTLRRSVEICNVTQATRFLVVIPCAHNFAMSSPGILSVLLAGGTVVMCPDPMPSTAFELVEREKITLVSLVPPLLMLWLAMSGKSAADLSSLEVINVGGAALAAEAAARVGPTFGCTLQQVFGMAEGLVNYTRLDDRSDVIINSQGYPLSPADEIKILNEDGTPTTEGEPGVLWTRGPYTIRGYLGGVGADSFDEEGFYCPGDIVRRLPSGHLRVEGRISDHINRAGEKISAEEIENHIVALPQVVDAAVVGVTDPRLGERSCAFIVAQPGKVISHSEINGYLRDRGLANYKIPDQTIVREHFPVTGVGKLSRRALRKELASIAEDQELGLRT</sequence>
<evidence type="ECO:0000259" key="1">
    <source>
        <dbReference type="Pfam" id="PF00501"/>
    </source>
</evidence>
<dbReference type="PANTHER" id="PTHR43767">
    <property type="entry name" value="LONG-CHAIN-FATTY-ACID--COA LIGASE"/>
    <property type="match status" value="1"/>
</dbReference>
<dbReference type="Gene3D" id="3.40.50.12780">
    <property type="entry name" value="N-terminal domain of ligase-like"/>
    <property type="match status" value="1"/>
</dbReference>
<evidence type="ECO:0000259" key="2">
    <source>
        <dbReference type="Pfam" id="PF13193"/>
    </source>
</evidence>
<dbReference type="RefSeq" id="WP_006823453.1">
    <property type="nucleotide sequence ID" value="NZ_CAFW01000094.1"/>
</dbReference>
<feature type="domain" description="AMP-dependent synthetase/ligase" evidence="1">
    <location>
        <begin position="42"/>
        <end position="417"/>
    </location>
</feature>
<dbReference type="InterPro" id="IPR042099">
    <property type="entry name" value="ANL_N_sf"/>
</dbReference>